<evidence type="ECO:0000256" key="1">
    <source>
        <dbReference type="SAM" id="Phobius"/>
    </source>
</evidence>
<accession>A0A8N1S2T6</accession>
<protein>
    <submittedName>
        <fullName evidence="3">Uncharacterized protein LOC112552313</fullName>
    </submittedName>
</protein>
<keyword evidence="1" id="KW-0812">Transmembrane</keyword>
<sequence>MSTSTISPSLKIGLALIGMWPGSSYGTFFWLFYMGSLIAMQYFQYSYFFAHLGTNDFSKLMDGLSITLDYTLTFFKLLSLWHNRR</sequence>
<reference evidence="3" key="1">
    <citation type="submission" date="2025-08" db="UniProtKB">
        <authorList>
            <consortium name="RefSeq"/>
        </authorList>
    </citation>
    <scope>IDENTIFICATION</scope>
</reference>
<evidence type="ECO:0000313" key="3">
    <source>
        <dbReference type="RefSeq" id="XP_025073090.1"/>
    </source>
</evidence>
<name>A0A8N1S2T6_9HYME</name>
<dbReference type="AlphaFoldDB" id="A0A8N1S2T6"/>
<dbReference type="RefSeq" id="XP_025073090.1">
    <property type="nucleotide sequence ID" value="XM_025217305.1"/>
</dbReference>
<feature type="transmembrane region" description="Helical" evidence="1">
    <location>
        <begin position="12"/>
        <end position="43"/>
    </location>
</feature>
<keyword evidence="1" id="KW-0472">Membrane</keyword>
<proteinExistence type="predicted"/>
<gene>
    <name evidence="3" type="primary">LOC112552313</name>
</gene>
<dbReference type="GeneID" id="112552313"/>
<evidence type="ECO:0000313" key="2">
    <source>
        <dbReference type="Proteomes" id="UP000504615"/>
    </source>
</evidence>
<keyword evidence="1" id="KW-1133">Transmembrane helix</keyword>
<keyword evidence="2" id="KW-1185">Reference proteome</keyword>
<dbReference type="OrthoDB" id="6617147at2759"/>
<dbReference type="Proteomes" id="UP000504615">
    <property type="component" value="Unplaced"/>
</dbReference>
<organism evidence="2 3">
    <name type="scientific">Pogonomyrmex barbatus</name>
    <name type="common">red harvester ant</name>
    <dbReference type="NCBI Taxonomy" id="144034"/>
    <lineage>
        <taxon>Eukaryota</taxon>
        <taxon>Metazoa</taxon>
        <taxon>Ecdysozoa</taxon>
        <taxon>Arthropoda</taxon>
        <taxon>Hexapoda</taxon>
        <taxon>Insecta</taxon>
        <taxon>Pterygota</taxon>
        <taxon>Neoptera</taxon>
        <taxon>Endopterygota</taxon>
        <taxon>Hymenoptera</taxon>
        <taxon>Apocrita</taxon>
        <taxon>Aculeata</taxon>
        <taxon>Formicoidea</taxon>
        <taxon>Formicidae</taxon>
        <taxon>Myrmicinae</taxon>
        <taxon>Pogonomyrmex</taxon>
    </lineage>
</organism>